<gene>
    <name evidence="2" type="ORF">NDU88_005748</name>
</gene>
<evidence type="ECO:0000313" key="3">
    <source>
        <dbReference type="Proteomes" id="UP001066276"/>
    </source>
</evidence>
<accession>A0AAV7PJS4</accession>
<organism evidence="2 3">
    <name type="scientific">Pleurodeles waltl</name>
    <name type="common">Iberian ribbed newt</name>
    <dbReference type="NCBI Taxonomy" id="8319"/>
    <lineage>
        <taxon>Eukaryota</taxon>
        <taxon>Metazoa</taxon>
        <taxon>Chordata</taxon>
        <taxon>Craniata</taxon>
        <taxon>Vertebrata</taxon>
        <taxon>Euteleostomi</taxon>
        <taxon>Amphibia</taxon>
        <taxon>Batrachia</taxon>
        <taxon>Caudata</taxon>
        <taxon>Salamandroidea</taxon>
        <taxon>Salamandridae</taxon>
        <taxon>Pleurodelinae</taxon>
        <taxon>Pleurodeles</taxon>
    </lineage>
</organism>
<protein>
    <submittedName>
        <fullName evidence="2">Uncharacterized protein</fullName>
    </submittedName>
</protein>
<name>A0AAV7PJS4_PLEWA</name>
<sequence>MVALLDGSQTLEGSDGSGGNMVPGLSAQIPGLTLRETTWVPLVTTDVGEAERQASNWRRPAVKETSHLNCLNDGRVPWGTRGEGRREPLGSVNEAEEVGAHLLEWMMGSHLGICATTRDRPPLLGEGALGVAPAPTGFLLWPTGRRAACAGSLSGPTEMS</sequence>
<evidence type="ECO:0000313" key="2">
    <source>
        <dbReference type="EMBL" id="KAJ1127345.1"/>
    </source>
</evidence>
<dbReference type="AlphaFoldDB" id="A0AAV7PJS4"/>
<dbReference type="EMBL" id="JANPWB010000011">
    <property type="protein sequence ID" value="KAJ1127345.1"/>
    <property type="molecule type" value="Genomic_DNA"/>
</dbReference>
<dbReference type="Proteomes" id="UP001066276">
    <property type="component" value="Chromosome 7"/>
</dbReference>
<proteinExistence type="predicted"/>
<comment type="caution">
    <text evidence="2">The sequence shown here is derived from an EMBL/GenBank/DDBJ whole genome shotgun (WGS) entry which is preliminary data.</text>
</comment>
<evidence type="ECO:0000256" key="1">
    <source>
        <dbReference type="SAM" id="MobiDB-lite"/>
    </source>
</evidence>
<keyword evidence="3" id="KW-1185">Reference proteome</keyword>
<feature type="region of interest" description="Disordered" evidence="1">
    <location>
        <begin position="1"/>
        <end position="23"/>
    </location>
</feature>
<reference evidence="2" key="1">
    <citation type="journal article" date="2022" name="bioRxiv">
        <title>Sequencing and chromosome-scale assembly of the giantPleurodeles waltlgenome.</title>
        <authorList>
            <person name="Brown T."/>
            <person name="Elewa A."/>
            <person name="Iarovenko S."/>
            <person name="Subramanian E."/>
            <person name="Araus A.J."/>
            <person name="Petzold A."/>
            <person name="Susuki M."/>
            <person name="Suzuki K.-i.T."/>
            <person name="Hayashi T."/>
            <person name="Toyoda A."/>
            <person name="Oliveira C."/>
            <person name="Osipova E."/>
            <person name="Leigh N.D."/>
            <person name="Simon A."/>
            <person name="Yun M.H."/>
        </authorList>
    </citation>
    <scope>NUCLEOTIDE SEQUENCE</scope>
    <source>
        <strain evidence="2">20211129_DDA</strain>
        <tissue evidence="2">Liver</tissue>
    </source>
</reference>